<evidence type="ECO:0000256" key="1">
    <source>
        <dbReference type="SAM" id="SignalP"/>
    </source>
</evidence>
<feature type="chain" id="PRO_5003241819" description="Vitellogenin domain-containing protein" evidence="1">
    <location>
        <begin position="29"/>
        <end position="477"/>
    </location>
</feature>
<keyword evidence="1" id="KW-0732">Signal</keyword>
<sequence>MDPNRNSYYKFYYIRCWAFLFLLLVVESAVVNGKADASNSGLPVAFDTVPLGDFHIRTYEKELGSLNRFYFAPLALLEHTSASSGRNNLTGENQLAFRVEMWTEELVHVVKEHLGNVTGLAVAENKVSVLPFEKVSMRCRRCGSSGTGRPDSHWRSFSHGPKQMQFRLVCPTLEECRDLGQQMIHHPEQFSSQLTLYFRFDHKSLTSGGSLRRKSASVSGEHVWNGPIMADLNRRFSNSSFALVTAQDRARIVSEALENVLTDVEVLEDSDNLGLEPEDETRLRRILENLIFENHIIPLEEDDESSWDSLYWDYETAGSDVRPDVMTRKLNKIYQNADEKERKWMVQQVMQDEPSGLMASAKNVVSDETLRALTNVFQTSPSRLSSRLEESRKTIQWERNNFAPRLTKLYRINLDKLRNSFKPVRNIPVKYSVVDLKLDLNVQPTMSRINFDRKPQIPKSSKIFIDLVKFLIGCLIV</sequence>
<proteinExistence type="predicted"/>
<evidence type="ECO:0000313" key="3">
    <source>
        <dbReference type="Proteomes" id="UP000000305"/>
    </source>
</evidence>
<dbReference type="OrthoDB" id="6424451at2759"/>
<dbReference type="GO" id="GO:0005615">
    <property type="term" value="C:extracellular space"/>
    <property type="evidence" value="ECO:0000318"/>
    <property type="project" value="GO_Central"/>
</dbReference>
<dbReference type="AlphaFoldDB" id="E9HJ16"/>
<organism evidence="2 3">
    <name type="scientific">Daphnia pulex</name>
    <name type="common">Water flea</name>
    <dbReference type="NCBI Taxonomy" id="6669"/>
    <lineage>
        <taxon>Eukaryota</taxon>
        <taxon>Metazoa</taxon>
        <taxon>Ecdysozoa</taxon>
        <taxon>Arthropoda</taxon>
        <taxon>Crustacea</taxon>
        <taxon>Branchiopoda</taxon>
        <taxon>Diplostraca</taxon>
        <taxon>Cladocera</taxon>
        <taxon>Anomopoda</taxon>
        <taxon>Daphniidae</taxon>
        <taxon>Daphnia</taxon>
    </lineage>
</organism>
<gene>
    <name evidence="2" type="ORF">DAPPUDRAFT_114717</name>
</gene>
<evidence type="ECO:0008006" key="4">
    <source>
        <dbReference type="Google" id="ProtNLM"/>
    </source>
</evidence>
<dbReference type="EMBL" id="GL732659">
    <property type="protein sequence ID" value="EFX68241.1"/>
    <property type="molecule type" value="Genomic_DNA"/>
</dbReference>
<dbReference type="PhylomeDB" id="E9HJ16"/>
<accession>E9HJ16</accession>
<keyword evidence="3" id="KW-1185">Reference proteome</keyword>
<dbReference type="Proteomes" id="UP000000305">
    <property type="component" value="Unassembled WGS sequence"/>
</dbReference>
<protein>
    <recommendedName>
        <fullName evidence="4">Vitellogenin domain-containing protein</fullName>
    </recommendedName>
</protein>
<reference evidence="2 3" key="1">
    <citation type="journal article" date="2011" name="Science">
        <title>The ecoresponsive genome of Daphnia pulex.</title>
        <authorList>
            <person name="Colbourne J.K."/>
            <person name="Pfrender M.E."/>
            <person name="Gilbert D."/>
            <person name="Thomas W.K."/>
            <person name="Tucker A."/>
            <person name="Oakley T.H."/>
            <person name="Tokishita S."/>
            <person name="Aerts A."/>
            <person name="Arnold G.J."/>
            <person name="Basu M.K."/>
            <person name="Bauer D.J."/>
            <person name="Caceres C.E."/>
            <person name="Carmel L."/>
            <person name="Casola C."/>
            <person name="Choi J.H."/>
            <person name="Detter J.C."/>
            <person name="Dong Q."/>
            <person name="Dusheyko S."/>
            <person name="Eads B.D."/>
            <person name="Frohlich T."/>
            <person name="Geiler-Samerotte K.A."/>
            <person name="Gerlach D."/>
            <person name="Hatcher P."/>
            <person name="Jogdeo S."/>
            <person name="Krijgsveld J."/>
            <person name="Kriventseva E.V."/>
            <person name="Kultz D."/>
            <person name="Laforsch C."/>
            <person name="Lindquist E."/>
            <person name="Lopez J."/>
            <person name="Manak J.R."/>
            <person name="Muller J."/>
            <person name="Pangilinan J."/>
            <person name="Patwardhan R.P."/>
            <person name="Pitluck S."/>
            <person name="Pritham E.J."/>
            <person name="Rechtsteiner A."/>
            <person name="Rho M."/>
            <person name="Rogozin I.B."/>
            <person name="Sakarya O."/>
            <person name="Salamov A."/>
            <person name="Schaack S."/>
            <person name="Shapiro H."/>
            <person name="Shiga Y."/>
            <person name="Skalitzky C."/>
            <person name="Smith Z."/>
            <person name="Souvorov A."/>
            <person name="Sung W."/>
            <person name="Tang Z."/>
            <person name="Tsuchiya D."/>
            <person name="Tu H."/>
            <person name="Vos H."/>
            <person name="Wang M."/>
            <person name="Wolf Y.I."/>
            <person name="Yamagata H."/>
            <person name="Yamada T."/>
            <person name="Ye Y."/>
            <person name="Shaw J.R."/>
            <person name="Andrews J."/>
            <person name="Crease T.J."/>
            <person name="Tang H."/>
            <person name="Lucas S.M."/>
            <person name="Robertson H.M."/>
            <person name="Bork P."/>
            <person name="Koonin E.V."/>
            <person name="Zdobnov E.M."/>
            <person name="Grigoriev I.V."/>
            <person name="Lynch M."/>
            <person name="Boore J.L."/>
        </authorList>
    </citation>
    <scope>NUCLEOTIDE SEQUENCE [LARGE SCALE GENOMIC DNA]</scope>
</reference>
<dbReference type="KEGG" id="dpx:DAPPUDRAFT_114717"/>
<dbReference type="HOGENOM" id="CLU_020234_2_0_1"/>
<evidence type="ECO:0000313" key="2">
    <source>
        <dbReference type="EMBL" id="EFX68241.1"/>
    </source>
</evidence>
<feature type="signal peptide" evidence="1">
    <location>
        <begin position="1"/>
        <end position="28"/>
    </location>
</feature>
<name>E9HJ16_DAPPU</name>
<dbReference type="InParanoid" id="E9HJ16"/>